<evidence type="ECO:0000313" key="2">
    <source>
        <dbReference type="Proteomes" id="UP000054804"/>
    </source>
</evidence>
<name>A0A0W7XAB2_9ACTN</name>
<dbReference type="AlphaFoldDB" id="A0A0W7XAB2"/>
<keyword evidence="2" id="KW-1185">Reference proteome</keyword>
<dbReference type="EMBL" id="LOCL01000026">
    <property type="protein sequence ID" value="KUF19759.1"/>
    <property type="molecule type" value="Genomic_DNA"/>
</dbReference>
<gene>
    <name evidence="1" type="ORF">AT728_05260</name>
</gene>
<comment type="caution">
    <text evidence="1">The sequence shown here is derived from an EMBL/GenBank/DDBJ whole genome shotgun (WGS) entry which is preliminary data.</text>
</comment>
<dbReference type="Proteomes" id="UP000054804">
    <property type="component" value="Unassembled WGS sequence"/>
</dbReference>
<proteinExistence type="predicted"/>
<organism evidence="1 2">
    <name type="scientific">Streptomyces silvensis</name>
    <dbReference type="NCBI Taxonomy" id="1765722"/>
    <lineage>
        <taxon>Bacteria</taxon>
        <taxon>Bacillati</taxon>
        <taxon>Actinomycetota</taxon>
        <taxon>Actinomycetes</taxon>
        <taxon>Kitasatosporales</taxon>
        <taxon>Streptomycetaceae</taxon>
        <taxon>Streptomyces</taxon>
    </lineage>
</organism>
<reference evidence="1 2" key="1">
    <citation type="submission" date="2015-12" db="EMBL/GenBank/DDBJ databases">
        <title>Draft genome sequence of Streptomyces silvensis ATCC 53525, a producer of novel hormone antagonists.</title>
        <authorList>
            <person name="Johnston C.W."/>
            <person name="Li Y."/>
            <person name="Magarvey N.A."/>
        </authorList>
    </citation>
    <scope>NUCLEOTIDE SEQUENCE [LARGE SCALE GENOMIC DNA]</scope>
    <source>
        <strain evidence="1 2">ATCC 53525</strain>
    </source>
</reference>
<evidence type="ECO:0000313" key="1">
    <source>
        <dbReference type="EMBL" id="KUF19759.1"/>
    </source>
</evidence>
<protein>
    <submittedName>
        <fullName evidence="1">Uncharacterized protein</fullName>
    </submittedName>
</protein>
<accession>A0A0W7XAB2</accession>
<sequence length="86" mass="9801">MTAPVSGMFASPQELSGGMVVFDRVYQMPAVVRLVDGLYVELSRPTGMEWRVAFYRLRPATEWEHRQLVAVGRLHRQRQRGLAIGD</sequence>